<reference evidence="1" key="1">
    <citation type="journal article" date="2015" name="Nature">
        <title>Complex archaea that bridge the gap between prokaryotes and eukaryotes.</title>
        <authorList>
            <person name="Spang A."/>
            <person name="Saw J.H."/>
            <person name="Jorgensen S.L."/>
            <person name="Zaremba-Niedzwiedzka K."/>
            <person name="Martijn J."/>
            <person name="Lind A.E."/>
            <person name="van Eijk R."/>
            <person name="Schleper C."/>
            <person name="Guy L."/>
            <person name="Ettema T.J."/>
        </authorList>
    </citation>
    <scope>NUCLEOTIDE SEQUENCE</scope>
</reference>
<dbReference type="SUPFAM" id="SSF56235">
    <property type="entry name" value="N-terminal nucleophile aminohydrolases (Ntn hydrolases)"/>
    <property type="match status" value="1"/>
</dbReference>
<evidence type="ECO:0000313" key="1">
    <source>
        <dbReference type="EMBL" id="KKL63987.1"/>
    </source>
</evidence>
<gene>
    <name evidence="1" type="ORF">LCGC14_2169600</name>
</gene>
<feature type="non-terminal residue" evidence="1">
    <location>
        <position position="1"/>
    </location>
</feature>
<comment type="caution">
    <text evidence="1">The sequence shown here is derived from an EMBL/GenBank/DDBJ whole genome shotgun (WGS) entry which is preliminary data.</text>
</comment>
<name>A0A0F9GLG1_9ZZZZ</name>
<protein>
    <recommendedName>
        <fullName evidence="2">Glutamine amidotransferase type-2 domain-containing protein</fullName>
    </recommendedName>
</protein>
<proteinExistence type="predicted"/>
<dbReference type="InterPro" id="IPR029055">
    <property type="entry name" value="Ntn_hydrolases_N"/>
</dbReference>
<dbReference type="EMBL" id="LAZR01027984">
    <property type="protein sequence ID" value="KKL63987.1"/>
    <property type="molecule type" value="Genomic_DNA"/>
</dbReference>
<dbReference type="AlphaFoldDB" id="A0A0F9GLG1"/>
<organism evidence="1">
    <name type="scientific">marine sediment metagenome</name>
    <dbReference type="NCBI Taxonomy" id="412755"/>
    <lineage>
        <taxon>unclassified sequences</taxon>
        <taxon>metagenomes</taxon>
        <taxon>ecological metagenomes</taxon>
    </lineage>
</organism>
<accession>A0A0F9GLG1</accession>
<evidence type="ECO:0008006" key="2">
    <source>
        <dbReference type="Google" id="ProtNLM"/>
    </source>
</evidence>
<sequence length="543" mass="65228">NPFNDVFIANNGTIIYKDLFNKEALIAIWGDYKSKRKHLNDILNECRGQYFLVILDKNDLIVATDKFRTIPVYMSNDGGFEISNIYYLMTTDKKMEYAINKQKFAESVSTSWNYPLFTDGTIYDEINFLLPGSTYHFGRESFTYGRYYKPEESIEFGKYQDYNVLIDDLTEAIDKNYKFLENVKGIGCDITGGFDTRLNVNEVADRKDVVYANDALSSDVHLTKGRYGELKIVNKIYENVNPKSFRVENNDYQIRTWIRKNQDYLLKYNDCFVMSPKRFRYFYNRAKEKKISINLSGYSGTELCTRSPYEIKTLLLDVDEFVEKFQPYNDIMKEENYFWQYYDNLKDYIRSLAIVSYPSQPKDAYSYIIYVLIQMNSQQTYWGVANTFMPMYSPYYDLMEILFEVSPEMMDRYKIQRFLYDRIMRKELREIPTTHGFPACKVTWRNFWRFGNLITNADDYNLQFYTFFHRIRLKLQRKLVYYSPKINWFFNLVSKITGMEFRFLDRTVKHEMFDQEKLNKKFINKQLLEWILEFDKKLEKYDG</sequence>